<reference evidence="1 2" key="1">
    <citation type="submission" date="2016-10" db="EMBL/GenBank/DDBJ databases">
        <authorList>
            <person name="de Groot N.N."/>
        </authorList>
    </citation>
    <scope>NUCLEOTIDE SEQUENCE [LARGE SCALE GENOMIC DNA]</scope>
    <source>
        <strain evidence="1 2">DSM 5885</strain>
    </source>
</reference>
<name>A0A1G8C8Z9_9RHOO</name>
<dbReference type="Pfam" id="PF10991">
    <property type="entry name" value="Enc34_ssDNA-bd"/>
    <property type="match status" value="1"/>
</dbReference>
<dbReference type="InterPro" id="IPR022595">
    <property type="entry name" value="Enc34_ssDNA-bd"/>
</dbReference>
<proteinExistence type="predicted"/>
<dbReference type="Proteomes" id="UP000198607">
    <property type="component" value="Unassembled WGS sequence"/>
</dbReference>
<dbReference type="STRING" id="83767.SAMN05660652_01706"/>
<dbReference type="AlphaFoldDB" id="A0A1G8C8Z9"/>
<dbReference type="RefSeq" id="WP_091936527.1">
    <property type="nucleotide sequence ID" value="NZ_FNCY01000005.1"/>
</dbReference>
<keyword evidence="2" id="KW-1185">Reference proteome</keyword>
<gene>
    <name evidence="1" type="ORF">SAMN05660652_01706</name>
</gene>
<dbReference type="InterPro" id="IPR012340">
    <property type="entry name" value="NA-bd_OB-fold"/>
</dbReference>
<protein>
    <recommendedName>
        <fullName evidence="3">DUF2815 family protein</fullName>
    </recommendedName>
</protein>
<dbReference type="SUPFAM" id="SSF50249">
    <property type="entry name" value="Nucleic acid-binding proteins"/>
    <property type="match status" value="1"/>
</dbReference>
<sequence length="189" mass="20102">MKITLTSVRGAFLNLFEAKTVGGEGEPRHSGAFVIVPGSENAKKLAAGLTAVAKDKWAGKADGILKDLKGKGRVCYREEPLSKDGEVYDGFEGMHSLNASNKARPLVIDRDKSPLTAADGKPYSGCYMNVSLELWAQDNQYGKRINATLKGVQFVKDGDAFGGGAPASPDEFDDLGVEEEEGETADICG</sequence>
<organism evidence="1 2">
    <name type="scientific">Propionivibrio dicarboxylicus</name>
    <dbReference type="NCBI Taxonomy" id="83767"/>
    <lineage>
        <taxon>Bacteria</taxon>
        <taxon>Pseudomonadati</taxon>
        <taxon>Pseudomonadota</taxon>
        <taxon>Betaproteobacteria</taxon>
        <taxon>Rhodocyclales</taxon>
        <taxon>Rhodocyclaceae</taxon>
        <taxon>Propionivibrio</taxon>
    </lineage>
</organism>
<accession>A0A1G8C8Z9</accession>
<evidence type="ECO:0008006" key="3">
    <source>
        <dbReference type="Google" id="ProtNLM"/>
    </source>
</evidence>
<dbReference type="EMBL" id="FNCY01000005">
    <property type="protein sequence ID" value="SDH41842.1"/>
    <property type="molecule type" value="Genomic_DNA"/>
</dbReference>
<dbReference type="Gene3D" id="2.40.50.140">
    <property type="entry name" value="Nucleic acid-binding proteins"/>
    <property type="match status" value="1"/>
</dbReference>
<evidence type="ECO:0000313" key="2">
    <source>
        <dbReference type="Proteomes" id="UP000198607"/>
    </source>
</evidence>
<dbReference type="OrthoDB" id="8689960at2"/>
<evidence type="ECO:0000313" key="1">
    <source>
        <dbReference type="EMBL" id="SDH41842.1"/>
    </source>
</evidence>